<keyword evidence="1" id="KW-0596">Phosphopantetheine</keyword>
<accession>A0A975B679</accession>
<evidence type="ECO:0000256" key="5">
    <source>
        <dbReference type="RuleBase" id="RU003694"/>
    </source>
</evidence>
<feature type="region of interest" description="Disordered" evidence="6">
    <location>
        <begin position="1611"/>
        <end position="1646"/>
    </location>
</feature>
<dbReference type="PROSITE" id="PS00606">
    <property type="entry name" value="KS3_1"/>
    <property type="match status" value="1"/>
</dbReference>
<evidence type="ECO:0000256" key="4">
    <source>
        <dbReference type="ARBA" id="ARBA00023239"/>
    </source>
</evidence>
<dbReference type="InterPro" id="IPR029069">
    <property type="entry name" value="HotDog_dom_sf"/>
</dbReference>
<keyword evidence="3 5" id="KW-0808">Transferase</keyword>
<dbReference type="SUPFAM" id="SSF54637">
    <property type="entry name" value="Thioesterase/thiol ester dehydrase-isomerase"/>
    <property type="match status" value="4"/>
</dbReference>
<dbReference type="InterPro" id="IPR020841">
    <property type="entry name" value="PKS_Beta-ketoAc_synthase_dom"/>
</dbReference>
<dbReference type="InterPro" id="IPR014030">
    <property type="entry name" value="Ketoacyl_synth_N"/>
</dbReference>
<dbReference type="SMART" id="SM00825">
    <property type="entry name" value="PKS_KS"/>
    <property type="match status" value="1"/>
</dbReference>
<evidence type="ECO:0000256" key="2">
    <source>
        <dbReference type="ARBA" id="ARBA00022553"/>
    </source>
</evidence>
<organism evidence="8 9">
    <name type="scientific">Desulfonema limicola</name>
    <dbReference type="NCBI Taxonomy" id="45656"/>
    <lineage>
        <taxon>Bacteria</taxon>
        <taxon>Pseudomonadati</taxon>
        <taxon>Thermodesulfobacteriota</taxon>
        <taxon>Desulfobacteria</taxon>
        <taxon>Desulfobacterales</taxon>
        <taxon>Desulfococcaceae</taxon>
        <taxon>Desulfonema</taxon>
    </lineage>
</organism>
<gene>
    <name evidence="8" type="ORF">dnl_18090</name>
</gene>
<dbReference type="SUPFAM" id="SSF53901">
    <property type="entry name" value="Thiolase-like"/>
    <property type="match status" value="2"/>
</dbReference>
<keyword evidence="4" id="KW-0456">Lyase</keyword>
<keyword evidence="2" id="KW-0597">Phosphoprotein</keyword>
<dbReference type="Pfam" id="PF00109">
    <property type="entry name" value="ketoacyl-synt"/>
    <property type="match status" value="2"/>
</dbReference>
<reference evidence="8" key="1">
    <citation type="journal article" date="2021" name="Microb. Physiol.">
        <title>Proteogenomic Insights into the Physiology of Marine, Sulfate-Reducing, Filamentous Desulfonema limicola and Desulfonema magnum.</title>
        <authorList>
            <person name="Schnaars V."/>
            <person name="Wohlbrand L."/>
            <person name="Scheve S."/>
            <person name="Hinrichs C."/>
            <person name="Reinhardt R."/>
            <person name="Rabus R."/>
        </authorList>
    </citation>
    <scope>NUCLEOTIDE SEQUENCE</scope>
    <source>
        <strain evidence="8">5ac10</strain>
    </source>
</reference>
<evidence type="ECO:0000259" key="7">
    <source>
        <dbReference type="PROSITE" id="PS52004"/>
    </source>
</evidence>
<keyword evidence="9" id="KW-1185">Reference proteome</keyword>
<sequence length="1796" mass="198808">MIKFKIPIAVVGIAGLFPSTPNLNIFWNNLINKKDSVIEVPGHRWVIPAHAVYNHVSMPDKAYSKRACLIDDDFGFEPAGFDIEESLIKELDPLYHMVLHTGRQAWQDCITKPIDKNKAGVVLAAIALPTDASSALTREILGKSFENQVLNVSGIQTSNLDLSINKALSFSAGVTSLPGAVLAKALGLGGGSFTLDAACASSIYAVKLACDELQSGRRDAMITGGVSRPECLFTQVGFTQLQALSPSGRCAPFDKSADGLVVGEGAGILILKRLDDALNHGDSIYGIIRGIGLSNDMRGNLLAPDTRGQVRAMEAAYQSSGWTPFDIDHIECHGAGTPVGDKTELTSLRTLWGETGWTLEQCAIGSVKSMTGHLLTAAGAAGMIKTLLGIKHKTLPPSLNFTQPRDNSPLINSPFRVQTQAQEWKQRNTRTPRRAAVSAFGFGGINAHLLFEEHPKNQKPAITAPRLPEKKDKCSIAIIGMGAAFGRLNTLQKFQKAIFSGTSIIDKRPPERWKGADKLTDKLTRGQGAWGAYIDKITLYAGEFQIPPNEIPDILPQQLLMLKVAAEAIKDAALPLKEYRPRMGTAIGIEFDHEASNFHLRWNLYNTVNHWKNILNITDKQADQWLEELRNQCGPPLTPSRVLGSLGAVTASRIAREFRLGGPSFTVSDESASGIRALQTAIRSLQQNETDIYLAGAVELTGDIRNIIINSALQPYTQKNTICPFDKKADGTIPGEGAAALILKRLDQAVHDQNKIYAVIKGTGSAGGQNLADTYKQSANQALKEAQLSSSDINYIETHGSSSPDEDNSETQALHELFKNNTNTPAISSLKPITGSTGASSGLASIVKTALCLYHKIIPALPNFTKPLNPLWNKNTFHIPQTPQTWTNTKNTPKKACTASITKYGNCSHTILQEFTKPAPETISLQIGGKPVVSTQIKTPETRKTPLSPYAELIAPAEENMKAAAKAHKTFLDFSNQLATNYKNTFIFQNKLIKHLINQEQNQETTPQPPAYSKEMCMEFATGSAAKVLGPEFAVIDQYKVRVRLPDKPLMLVDRIIKIEGKKGSLGSGRVITEHDVLPDAWYLDGNHAPVCISVEAGQADLFLCSYLGIDLAVKGRRSYRLLDAKISFHRELPRPGETIRYDIRIDKFVRQGETYMFFFRFEGTINTRPFITMRDGCAGFFTEQEVKNSGGIILNKTETRKTKNTKNPARFVPMHKETCNSRALNQLRQGNAAGCFGTPFQNIQIPPSQQLPGGQMKLIDRITNLDPHGGRFGLGIIQAQADIHPDDWFLTCHFIDDMVMPGTLMYECCAHTLRIYLQRMGWISHNQNSCFQPLTGIETILKCRGPVTPETRQVIYEIEIKETGYNPEPYVLADAVIYSDGHKIVRLKNMSMKLTKTSKKELETFWTQKQTPPAASSPLYNKKQLLAFCQGNPSEAFGEPYKIFDKQRTIARLPRPPYFFMDKITKTEPKPWILEPGGWIEAEYSITGSEWYFKADRSQTMPFCILLEIALQPCGWLAAYAGSALKSETDLKFRNLGGNAVLYKNLKPQPAVLTMRSRITRVSEAGGMIIENYDMEVLQAGELIYKGDTYFGFFSAQALASQLGIQGAKEKAWTPDPQKTPKTPPYTFPDHPPLTPDDKNQAPHHPLAMPAKALRMIDYIELSIPDGGPSGLGFIRGIKNIDINEWFFHAHFYQDPVCPGSLGIESFIQLIKYAALQHWPQLAQTHRFELETENEHNWIYRGQITQKNKQVQVEAVITQIKEHPVPLIRADGYLKVDGLFIYQMKNFGLKLIEKP</sequence>
<dbReference type="GO" id="GO:0071770">
    <property type="term" value="P:DIM/DIP cell wall layer assembly"/>
    <property type="evidence" value="ECO:0007669"/>
    <property type="project" value="TreeGrafter"/>
</dbReference>
<dbReference type="GO" id="GO:0005886">
    <property type="term" value="C:plasma membrane"/>
    <property type="evidence" value="ECO:0007669"/>
    <property type="project" value="TreeGrafter"/>
</dbReference>
<dbReference type="GO" id="GO:0005737">
    <property type="term" value="C:cytoplasm"/>
    <property type="evidence" value="ECO:0007669"/>
    <property type="project" value="TreeGrafter"/>
</dbReference>
<comment type="similarity">
    <text evidence="5">Belongs to the thiolase-like superfamily. Beta-ketoacyl-ACP synthases family.</text>
</comment>
<evidence type="ECO:0000313" key="9">
    <source>
        <dbReference type="Proteomes" id="UP000663720"/>
    </source>
</evidence>
<dbReference type="CDD" id="cd00833">
    <property type="entry name" value="PKS"/>
    <property type="match status" value="2"/>
</dbReference>
<feature type="domain" description="Ketosynthase family 3 (KS3)" evidence="7">
    <location>
        <begin position="5"/>
        <end position="453"/>
    </location>
</feature>
<dbReference type="InterPro" id="IPR016039">
    <property type="entry name" value="Thiolase-like"/>
</dbReference>
<evidence type="ECO:0000256" key="6">
    <source>
        <dbReference type="SAM" id="MobiDB-lite"/>
    </source>
</evidence>
<dbReference type="PANTHER" id="PTHR43775:SF37">
    <property type="entry name" value="SI:DKEY-61P9.11"/>
    <property type="match status" value="1"/>
</dbReference>
<dbReference type="Pfam" id="PF07977">
    <property type="entry name" value="FabA"/>
    <property type="match status" value="4"/>
</dbReference>
<dbReference type="RefSeq" id="WP_207691278.1">
    <property type="nucleotide sequence ID" value="NZ_CP061799.1"/>
</dbReference>
<dbReference type="GO" id="GO:0006633">
    <property type="term" value="P:fatty acid biosynthetic process"/>
    <property type="evidence" value="ECO:0007669"/>
    <property type="project" value="InterPro"/>
</dbReference>
<dbReference type="GO" id="GO:0004312">
    <property type="term" value="F:fatty acid synthase activity"/>
    <property type="evidence" value="ECO:0007669"/>
    <property type="project" value="TreeGrafter"/>
</dbReference>
<dbReference type="Gene3D" id="3.40.47.10">
    <property type="match status" value="2"/>
</dbReference>
<dbReference type="InterPro" id="IPR014031">
    <property type="entry name" value="Ketoacyl_synth_C"/>
</dbReference>
<feature type="compositionally biased region" description="Pro residues" evidence="6">
    <location>
        <begin position="1623"/>
        <end position="1636"/>
    </location>
</feature>
<dbReference type="EMBL" id="CP061799">
    <property type="protein sequence ID" value="QTA79536.1"/>
    <property type="molecule type" value="Genomic_DNA"/>
</dbReference>
<dbReference type="InterPro" id="IPR018201">
    <property type="entry name" value="Ketoacyl_synth_AS"/>
</dbReference>
<dbReference type="InterPro" id="IPR050091">
    <property type="entry name" value="PKS_NRPS_Biosynth_Enz"/>
</dbReference>
<dbReference type="Proteomes" id="UP000663720">
    <property type="component" value="Chromosome"/>
</dbReference>
<name>A0A975B679_9BACT</name>
<evidence type="ECO:0000256" key="3">
    <source>
        <dbReference type="ARBA" id="ARBA00022679"/>
    </source>
</evidence>
<protein>
    <submittedName>
        <fullName evidence="8">Multi-domain beta-ketoacyl polyketide synthase</fullName>
    </submittedName>
</protein>
<dbReference type="GO" id="GO:0004315">
    <property type="term" value="F:3-oxoacyl-[acyl-carrier-protein] synthase activity"/>
    <property type="evidence" value="ECO:0007669"/>
    <property type="project" value="InterPro"/>
</dbReference>
<dbReference type="PANTHER" id="PTHR43775">
    <property type="entry name" value="FATTY ACID SYNTHASE"/>
    <property type="match status" value="1"/>
</dbReference>
<dbReference type="Pfam" id="PF02801">
    <property type="entry name" value="Ketoacyl-synt_C"/>
    <property type="match status" value="2"/>
</dbReference>
<evidence type="ECO:0000256" key="1">
    <source>
        <dbReference type="ARBA" id="ARBA00022450"/>
    </source>
</evidence>
<dbReference type="KEGG" id="dli:dnl_18090"/>
<dbReference type="InterPro" id="IPR013114">
    <property type="entry name" value="FabA_FabZ"/>
</dbReference>
<dbReference type="PROSITE" id="PS52004">
    <property type="entry name" value="KS3_2"/>
    <property type="match status" value="2"/>
</dbReference>
<dbReference type="GO" id="GO:0016829">
    <property type="term" value="F:lyase activity"/>
    <property type="evidence" value="ECO:0007669"/>
    <property type="project" value="UniProtKB-KW"/>
</dbReference>
<feature type="domain" description="Ketosynthase family 3 (KS3)" evidence="7">
    <location>
        <begin position="473"/>
        <end position="914"/>
    </location>
</feature>
<dbReference type="Gene3D" id="3.10.129.10">
    <property type="entry name" value="Hotdog Thioesterase"/>
    <property type="match status" value="4"/>
</dbReference>
<proteinExistence type="inferred from homology"/>
<evidence type="ECO:0000313" key="8">
    <source>
        <dbReference type="EMBL" id="QTA79536.1"/>
    </source>
</evidence>